<gene>
    <name evidence="1" type="ORF">V5799_008713</name>
</gene>
<proteinExistence type="predicted"/>
<evidence type="ECO:0000313" key="1">
    <source>
        <dbReference type="EMBL" id="KAK8784918.1"/>
    </source>
</evidence>
<feature type="non-terminal residue" evidence="1">
    <location>
        <position position="55"/>
    </location>
</feature>
<evidence type="ECO:0000313" key="2">
    <source>
        <dbReference type="Proteomes" id="UP001321473"/>
    </source>
</evidence>
<reference evidence="1 2" key="1">
    <citation type="journal article" date="2023" name="Arcadia Sci">
        <title>De novo assembly of a long-read Amblyomma americanum tick genome.</title>
        <authorList>
            <person name="Chou S."/>
            <person name="Poskanzer K.E."/>
            <person name="Rollins M."/>
            <person name="Thuy-Boun P.S."/>
        </authorList>
    </citation>
    <scope>NUCLEOTIDE SEQUENCE [LARGE SCALE GENOMIC DNA]</scope>
    <source>
        <strain evidence="1">F_SG_1</strain>
        <tissue evidence="1">Salivary glands</tissue>
    </source>
</reference>
<dbReference type="AlphaFoldDB" id="A0AAQ4FE55"/>
<accession>A0AAQ4FE55</accession>
<dbReference type="Pfam" id="PF04032">
    <property type="entry name" value="Rpr2"/>
    <property type="match status" value="1"/>
</dbReference>
<dbReference type="Proteomes" id="UP001321473">
    <property type="component" value="Unassembled WGS sequence"/>
</dbReference>
<protein>
    <submittedName>
        <fullName evidence="1">Uncharacterized protein</fullName>
    </submittedName>
</protein>
<organism evidence="1 2">
    <name type="scientific">Amblyomma americanum</name>
    <name type="common">Lone star tick</name>
    <dbReference type="NCBI Taxonomy" id="6943"/>
    <lineage>
        <taxon>Eukaryota</taxon>
        <taxon>Metazoa</taxon>
        <taxon>Ecdysozoa</taxon>
        <taxon>Arthropoda</taxon>
        <taxon>Chelicerata</taxon>
        <taxon>Arachnida</taxon>
        <taxon>Acari</taxon>
        <taxon>Parasitiformes</taxon>
        <taxon>Ixodida</taxon>
        <taxon>Ixodoidea</taxon>
        <taxon>Ixodidae</taxon>
        <taxon>Amblyomminae</taxon>
        <taxon>Amblyomma</taxon>
    </lineage>
</organism>
<comment type="caution">
    <text evidence="1">The sequence shown here is derived from an EMBL/GenBank/DDBJ whole genome shotgun (WGS) entry which is preliminary data.</text>
</comment>
<sequence length="55" mass="6184">MRKGQGFCAVIRLRVTDGVTSHVFFESIDPSIKRNLCKKCSVLLCPGITCTERLR</sequence>
<dbReference type="EMBL" id="JARKHS020004103">
    <property type="protein sequence ID" value="KAK8784918.1"/>
    <property type="molecule type" value="Genomic_DNA"/>
</dbReference>
<dbReference type="GO" id="GO:0006396">
    <property type="term" value="P:RNA processing"/>
    <property type="evidence" value="ECO:0007669"/>
    <property type="project" value="InterPro"/>
</dbReference>
<name>A0AAQ4FE55_AMBAM</name>
<keyword evidence="2" id="KW-1185">Reference proteome</keyword>
<dbReference type="InterPro" id="IPR007175">
    <property type="entry name" value="Rpr2/Snm1/Rpp21"/>
</dbReference>